<feature type="signal peptide" evidence="17">
    <location>
        <begin position="1"/>
        <end position="20"/>
    </location>
</feature>
<keyword evidence="8 16" id="KW-0472">Membrane</keyword>
<dbReference type="EC" id="2.4.99.28" evidence="14"/>
<evidence type="ECO:0000256" key="12">
    <source>
        <dbReference type="ARBA" id="ARBA00041185"/>
    </source>
</evidence>
<evidence type="ECO:0000256" key="14">
    <source>
        <dbReference type="ARBA" id="ARBA00044770"/>
    </source>
</evidence>
<keyword evidence="4 16" id="KW-0812">Transmembrane</keyword>
<feature type="transmembrane region" description="Helical" evidence="16">
    <location>
        <begin position="555"/>
        <end position="575"/>
    </location>
</feature>
<feature type="transmembrane region" description="Helical" evidence="16">
    <location>
        <begin position="377"/>
        <end position="399"/>
    </location>
</feature>
<gene>
    <name evidence="18" type="ORF">NX784_22330</name>
</gene>
<evidence type="ECO:0000256" key="16">
    <source>
        <dbReference type="SAM" id="Phobius"/>
    </source>
</evidence>
<dbReference type="Pfam" id="PF01098">
    <property type="entry name" value="FTSW_RODA_SPOVE"/>
    <property type="match status" value="1"/>
</dbReference>
<feature type="transmembrane region" description="Helical" evidence="16">
    <location>
        <begin position="350"/>
        <end position="370"/>
    </location>
</feature>
<evidence type="ECO:0000313" key="18">
    <source>
        <dbReference type="EMBL" id="MCS0584332.1"/>
    </source>
</evidence>
<comment type="subcellular location">
    <subcellularLocation>
        <location evidence="1">Membrane</location>
        <topology evidence="1">Multi-pass membrane protein</topology>
    </subcellularLocation>
</comment>
<name>A0ABT1ZWM6_9BURK</name>
<organism evidence="18 19">
    <name type="scientific">Massilia pinisoli</name>
    <dbReference type="NCBI Taxonomy" id="1772194"/>
    <lineage>
        <taxon>Bacteria</taxon>
        <taxon>Pseudomonadati</taxon>
        <taxon>Pseudomonadota</taxon>
        <taxon>Betaproteobacteria</taxon>
        <taxon>Burkholderiales</taxon>
        <taxon>Oxalobacteraceae</taxon>
        <taxon>Telluria group</taxon>
        <taxon>Massilia</taxon>
    </lineage>
</organism>
<comment type="caution">
    <text evidence="18">The sequence shown here is derived from an EMBL/GenBank/DDBJ whole genome shotgun (WGS) entry which is preliminary data.</text>
</comment>
<evidence type="ECO:0000256" key="9">
    <source>
        <dbReference type="ARBA" id="ARBA00032370"/>
    </source>
</evidence>
<feature type="transmembrane region" description="Helical" evidence="16">
    <location>
        <begin position="411"/>
        <end position="429"/>
    </location>
</feature>
<feature type="transmembrane region" description="Helical" evidence="16">
    <location>
        <begin position="441"/>
        <end position="460"/>
    </location>
</feature>
<comment type="catalytic activity">
    <reaction evidence="15">
        <text>[GlcNAc-(1-&gt;4)-Mur2Ac(oyl-L-Ala-gamma-D-Glu-L-Lys-D-Ala-D-Ala)](n)-di-trans,octa-cis-undecaprenyl diphosphate + beta-D-GlcNAc-(1-&gt;4)-Mur2Ac(oyl-L-Ala-gamma-D-Glu-L-Lys-D-Ala-D-Ala)-di-trans,octa-cis-undecaprenyl diphosphate = [GlcNAc-(1-&gt;4)-Mur2Ac(oyl-L-Ala-gamma-D-Glu-L-Lys-D-Ala-D-Ala)](n+1)-di-trans,octa-cis-undecaprenyl diphosphate + di-trans,octa-cis-undecaprenyl diphosphate + H(+)</text>
        <dbReference type="Rhea" id="RHEA:23708"/>
        <dbReference type="Rhea" id="RHEA-COMP:9602"/>
        <dbReference type="Rhea" id="RHEA-COMP:9603"/>
        <dbReference type="ChEBI" id="CHEBI:15378"/>
        <dbReference type="ChEBI" id="CHEBI:58405"/>
        <dbReference type="ChEBI" id="CHEBI:60033"/>
        <dbReference type="ChEBI" id="CHEBI:78435"/>
        <dbReference type="EC" id="2.4.99.28"/>
    </reaction>
</comment>
<keyword evidence="19" id="KW-1185">Reference proteome</keyword>
<evidence type="ECO:0000256" key="4">
    <source>
        <dbReference type="ARBA" id="ARBA00022692"/>
    </source>
</evidence>
<feature type="transmembrane region" description="Helical" evidence="16">
    <location>
        <begin position="696"/>
        <end position="716"/>
    </location>
</feature>
<evidence type="ECO:0000256" key="8">
    <source>
        <dbReference type="ARBA" id="ARBA00023136"/>
    </source>
</evidence>
<keyword evidence="2" id="KW-0328">Glycosyltransferase</keyword>
<evidence type="ECO:0000256" key="11">
    <source>
        <dbReference type="ARBA" id="ARBA00038053"/>
    </source>
</evidence>
<accession>A0ABT1ZWM6</accession>
<keyword evidence="3" id="KW-0808">Transferase</keyword>
<protein>
    <recommendedName>
        <fullName evidence="12">Probable peptidoglycan glycosyltransferase FtsW</fullName>
        <ecNumber evidence="14">2.4.99.28</ecNumber>
    </recommendedName>
    <alternativeName>
        <fullName evidence="13">Cell division protein FtsW</fullName>
    </alternativeName>
    <alternativeName>
        <fullName evidence="10">Cell wall polymerase</fullName>
    </alternativeName>
    <alternativeName>
        <fullName evidence="9">Peptidoglycan polymerase</fullName>
    </alternativeName>
</protein>
<evidence type="ECO:0000256" key="17">
    <source>
        <dbReference type="SAM" id="SignalP"/>
    </source>
</evidence>
<evidence type="ECO:0000256" key="13">
    <source>
        <dbReference type="ARBA" id="ARBA00041418"/>
    </source>
</evidence>
<evidence type="ECO:0000313" key="19">
    <source>
        <dbReference type="Proteomes" id="UP001204151"/>
    </source>
</evidence>
<evidence type="ECO:0000256" key="10">
    <source>
        <dbReference type="ARBA" id="ARBA00033270"/>
    </source>
</evidence>
<dbReference type="RefSeq" id="WP_258818893.1">
    <property type="nucleotide sequence ID" value="NZ_JANUGW010000020.1"/>
</dbReference>
<evidence type="ECO:0000256" key="7">
    <source>
        <dbReference type="ARBA" id="ARBA00022989"/>
    </source>
</evidence>
<keyword evidence="5" id="KW-0133">Cell shape</keyword>
<evidence type="ECO:0000256" key="5">
    <source>
        <dbReference type="ARBA" id="ARBA00022960"/>
    </source>
</evidence>
<evidence type="ECO:0000256" key="3">
    <source>
        <dbReference type="ARBA" id="ARBA00022679"/>
    </source>
</evidence>
<feature type="transmembrane region" description="Helical" evidence="16">
    <location>
        <begin position="472"/>
        <end position="492"/>
    </location>
</feature>
<feature type="transmembrane region" description="Helical" evidence="16">
    <location>
        <begin position="504"/>
        <end position="525"/>
    </location>
</feature>
<feature type="transmembrane region" description="Helical" evidence="16">
    <location>
        <begin position="531"/>
        <end position="548"/>
    </location>
</feature>
<reference evidence="18 19" key="1">
    <citation type="submission" date="2022-08" db="EMBL/GenBank/DDBJ databases">
        <title>Reclassification of Massilia species as members of the genera Telluria, Duganella, Pseudoduganella, Mokoshia gen. nov. and Zemynaea gen. nov. using orthogonal and non-orthogonal genome-based approaches.</title>
        <authorList>
            <person name="Bowman J.P."/>
        </authorList>
    </citation>
    <scope>NUCLEOTIDE SEQUENCE [LARGE SCALE GENOMIC DNA]</scope>
    <source>
        <strain evidence="18 19">JCM 31316</strain>
    </source>
</reference>
<evidence type="ECO:0000256" key="6">
    <source>
        <dbReference type="ARBA" id="ARBA00022984"/>
    </source>
</evidence>
<evidence type="ECO:0000256" key="1">
    <source>
        <dbReference type="ARBA" id="ARBA00004141"/>
    </source>
</evidence>
<feature type="transmembrane region" description="Helical" evidence="16">
    <location>
        <begin position="736"/>
        <end position="757"/>
    </location>
</feature>
<dbReference type="PANTHER" id="PTHR30474">
    <property type="entry name" value="CELL CYCLE PROTEIN"/>
    <property type="match status" value="1"/>
</dbReference>
<dbReference type="Proteomes" id="UP001204151">
    <property type="component" value="Unassembled WGS sequence"/>
</dbReference>
<dbReference type="EMBL" id="JANUGW010000020">
    <property type="protein sequence ID" value="MCS0584332.1"/>
    <property type="molecule type" value="Genomic_DNA"/>
</dbReference>
<keyword evidence="17" id="KW-0732">Signal</keyword>
<sequence>MTRALAGAALAALCALQALALLRAPAAWMPAQVDVALAHGAGVTLDHAALGAPGGDGGQLRISRAADGSWWTADDGTGRPLLVLDGERRRRSGSVVLAPGQRFQLGVLQADVRAADADGVSFTAGRTAWHYDGAVLRRDGVAQPTCPDAHLGTRLAGLWNRIAPRALASDRPLLFGGNLDCGNRIAIAGLPLHAATVARSRDDGGVVLAATPGVPLLLTDGGREDLLAGRPVHLAAGQTLVAGRTRLAIAEAGDVLRLHPGSHVGIYPDAQRRLPPGVTWTWVARASWTLPRQAWTPLLAVAGLAGAGALAAAMLANARARVRAAAAAGAALLLVGAGAVLFWLQRGGAPAGAGIGLAVAWAALAFALLAPRRLAPVLAAALPLLAVGLLAQLDLGLGAPDTAWLRHFHKTAALLALGTGGAALAQIARPARPPAQAHIEAALLVLTCAALVALLLQVAYGDETGVFDLQPVEFAKLALAALSAHCLALACADGPAPGGAWRRAVRLAAPVVLFMLLLVVALVQVDDYSPLVLLALWVGTMMLAQSLATRRRGTALVLAGGAVCAVLAVALLRGAGADGIARWDFYADRFLVWLDPGTHPHTGQQLLLGARAIAQGGWRGADGAFGLAALGQGPGFALRIPAVQDDFAASFFLQRHGLVAAVGLWLLQALFLAALLHLAVRCWLMAGRARDFRIAWLARLRCFFLAGGAAFAFGHFLLSWGTNLAIFPVMGQPMSFLSAGGSHLLFFICPLLGAAAASSQSLEENESCRSTSNMKP</sequence>
<evidence type="ECO:0000256" key="15">
    <source>
        <dbReference type="ARBA" id="ARBA00049902"/>
    </source>
</evidence>
<dbReference type="InterPro" id="IPR001182">
    <property type="entry name" value="FtsW/RodA"/>
</dbReference>
<feature type="transmembrane region" description="Helical" evidence="16">
    <location>
        <begin position="658"/>
        <end position="684"/>
    </location>
</feature>
<keyword evidence="6" id="KW-0573">Peptidoglycan synthesis</keyword>
<feature type="transmembrane region" description="Helical" evidence="16">
    <location>
        <begin position="324"/>
        <end position="344"/>
    </location>
</feature>
<proteinExistence type="inferred from homology"/>
<feature type="transmembrane region" description="Helical" evidence="16">
    <location>
        <begin position="294"/>
        <end position="317"/>
    </location>
</feature>
<comment type="similarity">
    <text evidence="11">Belongs to the SEDS family. FtsW subfamily.</text>
</comment>
<evidence type="ECO:0000256" key="2">
    <source>
        <dbReference type="ARBA" id="ARBA00022676"/>
    </source>
</evidence>
<dbReference type="PANTHER" id="PTHR30474:SF2">
    <property type="entry name" value="PEPTIDOGLYCAN GLYCOSYLTRANSFERASE FTSW-RELATED"/>
    <property type="match status" value="1"/>
</dbReference>
<feature type="chain" id="PRO_5047018536" description="Probable peptidoglycan glycosyltransferase FtsW" evidence="17">
    <location>
        <begin position="21"/>
        <end position="776"/>
    </location>
</feature>
<keyword evidence="7 16" id="KW-1133">Transmembrane helix</keyword>